<feature type="coiled-coil region" evidence="1">
    <location>
        <begin position="152"/>
        <end position="202"/>
    </location>
</feature>
<protein>
    <submittedName>
        <fullName evidence="4">Hint domain-containing protein</fullName>
    </submittedName>
</protein>
<feature type="compositionally biased region" description="Polar residues" evidence="2">
    <location>
        <begin position="7"/>
        <end position="16"/>
    </location>
</feature>
<evidence type="ECO:0000313" key="5">
    <source>
        <dbReference type="Proteomes" id="UP001254848"/>
    </source>
</evidence>
<evidence type="ECO:0000256" key="2">
    <source>
        <dbReference type="SAM" id="MobiDB-lite"/>
    </source>
</evidence>
<dbReference type="Proteomes" id="UP001254848">
    <property type="component" value="Unassembled WGS sequence"/>
</dbReference>
<evidence type="ECO:0000256" key="1">
    <source>
        <dbReference type="SAM" id="Coils"/>
    </source>
</evidence>
<name>A0ABU3NYM0_9FIRM</name>
<dbReference type="PROSITE" id="PS50817">
    <property type="entry name" value="INTEIN_N_TER"/>
    <property type="match status" value="1"/>
</dbReference>
<dbReference type="SMART" id="SM00306">
    <property type="entry name" value="HintN"/>
    <property type="match status" value="1"/>
</dbReference>
<proteinExistence type="predicted"/>
<organism evidence="4 5">
    <name type="scientific">Anaeroselena agilis</name>
    <dbReference type="NCBI Taxonomy" id="3063788"/>
    <lineage>
        <taxon>Bacteria</taxon>
        <taxon>Bacillati</taxon>
        <taxon>Bacillota</taxon>
        <taxon>Negativicutes</taxon>
        <taxon>Acetonemataceae</taxon>
        <taxon>Anaeroselena</taxon>
    </lineage>
</organism>
<evidence type="ECO:0000313" key="4">
    <source>
        <dbReference type="EMBL" id="MDT8900951.1"/>
    </source>
</evidence>
<dbReference type="RefSeq" id="WP_413779482.1">
    <property type="nucleotide sequence ID" value="NZ_JAUOZS010000001.1"/>
</dbReference>
<dbReference type="InterPro" id="IPR003587">
    <property type="entry name" value="Hint_dom_N"/>
</dbReference>
<dbReference type="CDD" id="cd00081">
    <property type="entry name" value="Hint"/>
    <property type="match status" value="1"/>
</dbReference>
<gene>
    <name evidence="4" type="ORF">Q4T40_06865</name>
</gene>
<dbReference type="Gene3D" id="2.170.16.10">
    <property type="entry name" value="Hedgehog/Intein (Hint) domain"/>
    <property type="match status" value="1"/>
</dbReference>
<dbReference type="Pfam" id="PF13403">
    <property type="entry name" value="Hint_2"/>
    <property type="match status" value="1"/>
</dbReference>
<dbReference type="SUPFAM" id="SSF51294">
    <property type="entry name" value="Hedgehog/intein (Hint) domain"/>
    <property type="match status" value="1"/>
</dbReference>
<dbReference type="EMBL" id="JAUOZS010000001">
    <property type="protein sequence ID" value="MDT8900951.1"/>
    <property type="molecule type" value="Genomic_DNA"/>
</dbReference>
<accession>A0ABU3NYM0</accession>
<dbReference type="InterPro" id="IPR006141">
    <property type="entry name" value="Intein_N"/>
</dbReference>
<keyword evidence="1" id="KW-0175">Coiled coil</keyword>
<feature type="region of interest" description="Disordered" evidence="2">
    <location>
        <begin position="1"/>
        <end position="20"/>
    </location>
</feature>
<dbReference type="InterPro" id="IPR028992">
    <property type="entry name" value="Hedgehog/Intein_dom"/>
</dbReference>
<reference evidence="4 5" key="1">
    <citation type="submission" date="2023-07" db="EMBL/GenBank/DDBJ databases">
        <title>The novel representative of Negativicutes class, Anaeroselena agilis gen. nov. sp. nov.</title>
        <authorList>
            <person name="Prokofeva M.I."/>
            <person name="Elcheninov A.G."/>
            <person name="Klyukina A."/>
            <person name="Kublanov I.V."/>
            <person name="Frolov E.N."/>
            <person name="Podosokorskaya O.A."/>
        </authorList>
    </citation>
    <scope>NUCLEOTIDE SEQUENCE [LARGE SCALE GENOMIC DNA]</scope>
    <source>
        <strain evidence="4 5">4137-cl</strain>
    </source>
</reference>
<comment type="caution">
    <text evidence="4">The sequence shown here is derived from an EMBL/GenBank/DDBJ whole genome shotgun (WGS) entry which is preliminary data.</text>
</comment>
<keyword evidence="5" id="KW-1185">Reference proteome</keyword>
<dbReference type="InterPro" id="IPR036844">
    <property type="entry name" value="Hint_dom_sf"/>
</dbReference>
<feature type="domain" description="Hint" evidence="3">
    <location>
        <begin position="260"/>
        <end position="348"/>
    </location>
</feature>
<evidence type="ECO:0000259" key="3">
    <source>
        <dbReference type="SMART" id="SM00306"/>
    </source>
</evidence>
<sequence>MGDPFSKKTSSTSHTEPFTGKMAGEYNQLLQTAKSRFNNNPFASDLSNLGAWQRDTSGVQQSRAYLNNLTNNPFIASWASGQYADPTQDPTTMAAYRMGMNDIRKSFGGMMDQTNSTFAGRGFGNSSMRLNSLTKQAQDVSDQQSRFSTQFMSQAKKDNMDYTFKANELQNQWYQFLRQQGLDETQLSADEYNRQLELFKQRVGLDDKTFMEYASAVEMGKNPTTTAEQTESGGWGGSVLGALAGFYGAKAGKTAKAGTTTCFIAGTMVATPEGDKAIEDLVPGDIVYGVDMEEVEVEKIFTSMAEAVTMVTNDGGVTCTKEQLFFTDKGVFTTVEALKVGDKIANINGGYSIVEAIVPHGNDIVYDINVDTRENVFYVNGLLTIGFGGEPDEWVELG</sequence>